<organism evidence="2 3">
    <name type="scientific">Halomonas halmophila</name>
    <dbReference type="NCBI Taxonomy" id="252"/>
    <lineage>
        <taxon>Bacteria</taxon>
        <taxon>Pseudomonadati</taxon>
        <taxon>Pseudomonadota</taxon>
        <taxon>Gammaproteobacteria</taxon>
        <taxon>Oceanospirillales</taxon>
        <taxon>Halomonadaceae</taxon>
        <taxon>Halomonas</taxon>
    </lineage>
</organism>
<proteinExistence type="predicted"/>
<feature type="transmembrane region" description="Helical" evidence="1">
    <location>
        <begin position="79"/>
        <end position="98"/>
    </location>
</feature>
<evidence type="ECO:0000313" key="2">
    <source>
        <dbReference type="EMBL" id="GED22617.1"/>
    </source>
</evidence>
<feature type="transmembrane region" description="Helical" evidence="1">
    <location>
        <begin position="46"/>
        <end position="67"/>
    </location>
</feature>
<dbReference type="Proteomes" id="UP000319812">
    <property type="component" value="Unassembled WGS sequence"/>
</dbReference>
<dbReference type="EMBL" id="BJOC01000021">
    <property type="protein sequence ID" value="GED22617.1"/>
    <property type="molecule type" value="Genomic_DNA"/>
</dbReference>
<protein>
    <submittedName>
        <fullName evidence="2">Uncharacterized protein</fullName>
    </submittedName>
</protein>
<dbReference type="AlphaFoldDB" id="A0A4Y4EZK4"/>
<sequence>MTQIRNGNRGGEPMNLQRAYILLAIFYTGLLALGILAMILGGGPPLALFQLALGCVAIAGLWGYFLGRPVMNCRTWRPFAGLLVVSMLAQLWLVVSASPSSGELTWLLASLVFTAPSAVLLFHYGQRDQDLWATPDERQGGQALAALLEQQQELEVDRQQAPRPASVRITREGDHYRARVMRGQGEAAEQFVRRFQRPATLAFFIERFTCLEIGDFVAKYRNEDEPA</sequence>
<keyword evidence="1" id="KW-0472">Membrane</keyword>
<reference evidence="2 3" key="1">
    <citation type="submission" date="2019-06" db="EMBL/GenBank/DDBJ databases">
        <title>Whole genome shotgun sequence of Halomonas halmophila NBRC 15537.</title>
        <authorList>
            <person name="Hosoyama A."/>
            <person name="Uohara A."/>
            <person name="Ohji S."/>
            <person name="Ichikawa N."/>
        </authorList>
    </citation>
    <scope>NUCLEOTIDE SEQUENCE [LARGE SCALE GENOMIC DNA]</scope>
    <source>
        <strain evidence="2 3">NBRC 15537</strain>
    </source>
</reference>
<name>A0A4Y4EZK4_9GAMM</name>
<feature type="transmembrane region" description="Helical" evidence="1">
    <location>
        <begin position="104"/>
        <end position="122"/>
    </location>
</feature>
<keyword evidence="1" id="KW-1133">Transmembrane helix</keyword>
<evidence type="ECO:0000256" key="1">
    <source>
        <dbReference type="SAM" id="Phobius"/>
    </source>
</evidence>
<keyword evidence="1" id="KW-0812">Transmembrane</keyword>
<evidence type="ECO:0000313" key="3">
    <source>
        <dbReference type="Proteomes" id="UP000319812"/>
    </source>
</evidence>
<keyword evidence="3" id="KW-1185">Reference proteome</keyword>
<feature type="transmembrane region" description="Helical" evidence="1">
    <location>
        <begin position="20"/>
        <end position="40"/>
    </location>
</feature>
<gene>
    <name evidence="2" type="ORF">HHA01_15940</name>
</gene>
<accession>A0A4Y4EZK4</accession>
<comment type="caution">
    <text evidence="2">The sequence shown here is derived from an EMBL/GenBank/DDBJ whole genome shotgun (WGS) entry which is preliminary data.</text>
</comment>